<dbReference type="AlphaFoldDB" id="A0A2N3LK56"/>
<dbReference type="Proteomes" id="UP000233440">
    <property type="component" value="Unassembled WGS sequence"/>
</dbReference>
<dbReference type="EMBL" id="PIQO01000007">
    <property type="protein sequence ID" value="PKR85010.1"/>
    <property type="molecule type" value="Genomic_DNA"/>
</dbReference>
<organism evidence="1 2">
    <name type="scientific">Heyndrickxia camelliae</name>
    <dbReference type="NCBI Taxonomy" id="1707093"/>
    <lineage>
        <taxon>Bacteria</taxon>
        <taxon>Bacillati</taxon>
        <taxon>Bacillota</taxon>
        <taxon>Bacilli</taxon>
        <taxon>Bacillales</taxon>
        <taxon>Bacillaceae</taxon>
        <taxon>Heyndrickxia</taxon>
    </lineage>
</organism>
<name>A0A2N3LK56_9BACI</name>
<sequence length="143" mass="16515">MALFIDDVVSHFGDINGFVNYFYLDISNDTVVIALSNINISPVSKICHDLAGIVNGKKVELIKEFVIEERLIKLDKYIGDYANEHKILSFTWRNVPFVTVPKMYGVLYKFKISPIKENEFKREFLHDTYVFEVDEEGKPVSCN</sequence>
<comment type="caution">
    <text evidence="1">The sequence shown here is derived from an EMBL/GenBank/DDBJ whole genome shotgun (WGS) entry which is preliminary data.</text>
</comment>
<reference evidence="1 2" key="1">
    <citation type="submission" date="2017-11" db="EMBL/GenBank/DDBJ databases">
        <title>Bacillus camelliae sp. nov., isolated from pu'er tea.</title>
        <authorList>
            <person name="Niu L."/>
        </authorList>
    </citation>
    <scope>NUCLEOTIDE SEQUENCE [LARGE SCALE GENOMIC DNA]</scope>
    <source>
        <strain evidence="1 2">7578-1</strain>
    </source>
</reference>
<evidence type="ECO:0000313" key="2">
    <source>
        <dbReference type="Proteomes" id="UP000233440"/>
    </source>
</evidence>
<keyword evidence="2" id="KW-1185">Reference proteome</keyword>
<proteinExistence type="predicted"/>
<accession>A0A2N3LK56</accession>
<protein>
    <submittedName>
        <fullName evidence="1">Uncharacterized protein</fullName>
    </submittedName>
</protein>
<gene>
    <name evidence="1" type="ORF">CWO92_11655</name>
</gene>
<dbReference type="RefSeq" id="WP_101354375.1">
    <property type="nucleotide sequence ID" value="NZ_PIQO01000007.1"/>
</dbReference>
<evidence type="ECO:0000313" key="1">
    <source>
        <dbReference type="EMBL" id="PKR85010.1"/>
    </source>
</evidence>
<dbReference type="OrthoDB" id="9803467at2"/>